<dbReference type="InterPro" id="IPR026960">
    <property type="entry name" value="RVT-Znf"/>
</dbReference>
<dbReference type="Pfam" id="PF13966">
    <property type="entry name" value="zf-RVT"/>
    <property type="match status" value="1"/>
</dbReference>
<evidence type="ECO:0000313" key="3">
    <source>
        <dbReference type="Proteomes" id="UP001318860"/>
    </source>
</evidence>
<dbReference type="Proteomes" id="UP001318860">
    <property type="component" value="Unassembled WGS sequence"/>
</dbReference>
<proteinExistence type="predicted"/>
<organism evidence="2 3">
    <name type="scientific">Rehmannia glutinosa</name>
    <name type="common">Chinese foxglove</name>
    <dbReference type="NCBI Taxonomy" id="99300"/>
    <lineage>
        <taxon>Eukaryota</taxon>
        <taxon>Viridiplantae</taxon>
        <taxon>Streptophyta</taxon>
        <taxon>Embryophyta</taxon>
        <taxon>Tracheophyta</taxon>
        <taxon>Spermatophyta</taxon>
        <taxon>Magnoliopsida</taxon>
        <taxon>eudicotyledons</taxon>
        <taxon>Gunneridae</taxon>
        <taxon>Pentapetalae</taxon>
        <taxon>asterids</taxon>
        <taxon>lamiids</taxon>
        <taxon>Lamiales</taxon>
        <taxon>Orobanchaceae</taxon>
        <taxon>Rehmannieae</taxon>
        <taxon>Rehmannia</taxon>
    </lineage>
</organism>
<gene>
    <name evidence="2" type="ORF">DH2020_024188</name>
</gene>
<dbReference type="PANTHER" id="PTHR33116:SF78">
    <property type="entry name" value="OS12G0587133 PROTEIN"/>
    <property type="match status" value="1"/>
</dbReference>
<evidence type="ECO:0000313" key="2">
    <source>
        <dbReference type="EMBL" id="KAK6143840.1"/>
    </source>
</evidence>
<comment type="caution">
    <text evidence="2">The sequence shown here is derived from an EMBL/GenBank/DDBJ whole genome shotgun (WGS) entry which is preliminary data.</text>
</comment>
<evidence type="ECO:0000259" key="1">
    <source>
        <dbReference type="Pfam" id="PF13966"/>
    </source>
</evidence>
<protein>
    <recommendedName>
        <fullName evidence="1">Reverse transcriptase zinc-binding domain-containing protein</fullName>
    </recommendedName>
</protein>
<keyword evidence="3" id="KW-1185">Reference proteome</keyword>
<dbReference type="PANTHER" id="PTHR33116">
    <property type="entry name" value="REVERSE TRANSCRIPTASE ZINC-BINDING DOMAIN-CONTAINING PROTEIN-RELATED-RELATED"/>
    <property type="match status" value="1"/>
</dbReference>
<name>A0ABR0W9M5_REHGL</name>
<dbReference type="EMBL" id="JABTTQ020000013">
    <property type="protein sequence ID" value="KAK6143840.1"/>
    <property type="molecule type" value="Genomic_DNA"/>
</dbReference>
<reference evidence="2 3" key="1">
    <citation type="journal article" date="2021" name="Comput. Struct. Biotechnol. J.">
        <title>De novo genome assembly of the potent medicinal plant Rehmannia glutinosa using nanopore technology.</title>
        <authorList>
            <person name="Ma L."/>
            <person name="Dong C."/>
            <person name="Song C."/>
            <person name="Wang X."/>
            <person name="Zheng X."/>
            <person name="Niu Y."/>
            <person name="Chen S."/>
            <person name="Feng W."/>
        </authorList>
    </citation>
    <scope>NUCLEOTIDE SEQUENCE [LARGE SCALE GENOMIC DNA]</scope>
    <source>
        <strain evidence="2">DH-2019</strain>
    </source>
</reference>
<sequence length="433" mass="49874">MLSRGDPISVKILLDCLDDFGSKSGLKMNILKSNIFMAGIKERDSLNILSFSQLTQGSMPFRYLGIPLAAERLKVAHYEELIAKIREYISGWSASTLSYAGRTELIRSVVQGVECFWLSIFPIPNSVRDKIIQICRNFLWGTGGKAHIAWTTICLPKDEGGLGIRDLQAWNHSLLAKTLWNIHARKDSLWYRWIHHYYLHNRPFRDWTVARSDSNLIKNIYSIRTQILHKYGGNWQKTEQQLINWHNNHQVKGPKNVYNFFRDAGTKKPWAGIVWASGITPKHSFTLWLAAHKRIQTKDRLGHLELEDGTCNFCAAQPETAAHLFFNCPFSAAIWDGIKEWTGISRQMTTLSSAFKWLKKEARGTSKKSKGQKIAMATTVYQIWNARNRLIFEGEVLHIDFVIHKIKTHIYKIMYSLYPHVLIRLENSALHHG</sequence>
<accession>A0ABR0W9M5</accession>
<feature type="domain" description="Reverse transcriptase zinc-binding" evidence="1">
    <location>
        <begin position="255"/>
        <end position="335"/>
    </location>
</feature>